<dbReference type="PRINTS" id="PR00371">
    <property type="entry name" value="FPNCR"/>
</dbReference>
<dbReference type="GO" id="GO:0050661">
    <property type="term" value="F:NADP binding"/>
    <property type="evidence" value="ECO:0007669"/>
    <property type="project" value="UniProtKB-UniRule"/>
</dbReference>
<dbReference type="Pfam" id="PF00667">
    <property type="entry name" value="FAD_binding_1"/>
    <property type="match status" value="1"/>
</dbReference>
<keyword evidence="14 16" id="KW-1207">Sterol metabolism</keyword>
<keyword evidence="4 16" id="KW-0812">Transmembrane</keyword>
<gene>
    <name evidence="16" type="primary">cprA</name>
    <name evidence="20" type="ORF">BFJ65_g4544</name>
</gene>
<keyword evidence="10 16" id="KW-0560">Oxidoreductase</keyword>
<proteinExistence type="inferred from homology"/>
<feature type="binding site" evidence="16">
    <location>
        <position position="548"/>
    </location>
    <ligand>
        <name>NADP(+)</name>
        <dbReference type="ChEBI" id="CHEBI:58349"/>
    </ligand>
</feature>
<dbReference type="GO" id="GO:0005789">
    <property type="term" value="C:endoplasmic reticulum membrane"/>
    <property type="evidence" value="ECO:0007669"/>
    <property type="project" value="UniProtKB-SubCell"/>
</dbReference>
<evidence type="ECO:0000256" key="5">
    <source>
        <dbReference type="ARBA" id="ARBA00022824"/>
    </source>
</evidence>
<feature type="binding site" evidence="16">
    <location>
        <position position="291"/>
    </location>
    <ligand>
        <name>NADP(+)</name>
        <dbReference type="ChEBI" id="CHEBI:58349"/>
    </ligand>
</feature>
<evidence type="ECO:0000256" key="6">
    <source>
        <dbReference type="ARBA" id="ARBA00022827"/>
    </source>
</evidence>
<feature type="binding site" evidence="16">
    <location>
        <begin position="164"/>
        <end position="173"/>
    </location>
    <ligand>
        <name>FMN</name>
        <dbReference type="ChEBI" id="CHEBI:58210"/>
    </ligand>
</feature>
<dbReference type="GO" id="GO:0005741">
    <property type="term" value="C:mitochondrial outer membrane"/>
    <property type="evidence" value="ECO:0007669"/>
    <property type="project" value="UniProtKB-SubCell"/>
</dbReference>
<comment type="similarity">
    <text evidence="16 17">In the C-terminal section; belongs to the flavoprotein pyridine nucleotide cytochrome reductase family.</text>
</comment>
<comment type="subcellular location">
    <subcellularLocation>
        <location evidence="16">Endoplasmic reticulum membrane</location>
        <topology evidence="16">Single-pass membrane protein</topology>
        <orientation evidence="16">Cytoplasmic side</orientation>
    </subcellularLocation>
    <subcellularLocation>
        <location evidence="16">Mitochondrion outer membrane</location>
        <topology evidence="16">Single-pass membrane protein</topology>
        <orientation evidence="16">Cytoplasmic side</orientation>
    </subcellularLocation>
    <subcellularLocation>
        <location evidence="16">Cell membrane</location>
        <topology evidence="16">Single-pass membrane protein</topology>
        <orientation evidence="16">Cytoplasmic side</orientation>
    </subcellularLocation>
</comment>
<comment type="cofactor">
    <cofactor evidence="16">
        <name>FAD</name>
        <dbReference type="ChEBI" id="CHEBI:57692"/>
    </cofactor>
    <text evidence="16">Binds 1 FAD per monomer.</text>
</comment>
<keyword evidence="13 16" id="KW-0472">Membrane</keyword>
<dbReference type="InterPro" id="IPR023173">
    <property type="entry name" value="NADPH_Cyt_P450_Rdtase_alpha"/>
</dbReference>
<evidence type="ECO:0000313" key="21">
    <source>
        <dbReference type="Proteomes" id="UP000270866"/>
    </source>
</evidence>
<dbReference type="Proteomes" id="UP000270866">
    <property type="component" value="Chromosome 5"/>
</dbReference>
<dbReference type="GO" id="GO:0003958">
    <property type="term" value="F:NADPH-hemoprotein reductase activity"/>
    <property type="evidence" value="ECO:0007669"/>
    <property type="project" value="UniProtKB-UniRule"/>
</dbReference>
<evidence type="ECO:0000256" key="4">
    <source>
        <dbReference type="ARBA" id="ARBA00022692"/>
    </source>
</evidence>
<dbReference type="Pfam" id="PF00175">
    <property type="entry name" value="NAD_binding_1"/>
    <property type="match status" value="1"/>
</dbReference>
<keyword evidence="16" id="KW-1003">Cell membrane</keyword>
<dbReference type="GO" id="GO:0006696">
    <property type="term" value="P:ergosterol biosynthetic process"/>
    <property type="evidence" value="ECO:0007669"/>
    <property type="project" value="UniProtKB-UniRule"/>
</dbReference>
<protein>
    <recommendedName>
        <fullName evidence="16 17">NADPH--cytochrome P450 reductase</fullName>
        <shortName evidence="16">CPR</shortName>
        <shortName evidence="16">P450R</shortName>
        <ecNumber evidence="16 17">1.6.2.4</ecNumber>
    </recommendedName>
</protein>
<dbReference type="PANTHER" id="PTHR19384:SF17">
    <property type="entry name" value="NADPH--CYTOCHROME P450 REDUCTASE"/>
    <property type="match status" value="1"/>
</dbReference>
<dbReference type="Gene3D" id="2.40.30.10">
    <property type="entry name" value="Translation factors"/>
    <property type="match status" value="1"/>
</dbReference>
<dbReference type="InterPro" id="IPR017938">
    <property type="entry name" value="Riboflavin_synthase-like_b-brl"/>
</dbReference>
<keyword evidence="7 16" id="KW-0521">NADP</keyword>
<dbReference type="InterPro" id="IPR029039">
    <property type="entry name" value="Flavoprotein-like_sf"/>
</dbReference>
<feature type="transmembrane region" description="Helical" evidence="16">
    <location>
        <begin position="6"/>
        <end position="23"/>
    </location>
</feature>
<dbReference type="PROSITE" id="PS50902">
    <property type="entry name" value="FLAVODOXIN_LIKE"/>
    <property type="match status" value="1"/>
</dbReference>
<dbReference type="CDD" id="cd06204">
    <property type="entry name" value="CYPOR"/>
    <property type="match status" value="1"/>
</dbReference>
<comment type="cofactor">
    <cofactor evidence="16">
        <name>FMN</name>
        <dbReference type="ChEBI" id="CHEBI:58210"/>
    </cofactor>
    <text evidence="16">Binds 1 FMN per monomer.</text>
</comment>
<dbReference type="InterPro" id="IPR001094">
    <property type="entry name" value="Flavdoxin-like"/>
</dbReference>
<dbReference type="PANTHER" id="PTHR19384">
    <property type="entry name" value="NITRIC OXIDE SYNTHASE-RELATED"/>
    <property type="match status" value="1"/>
</dbReference>
<name>A0A3L6NRY6_FUSOX</name>
<evidence type="ECO:0000256" key="11">
    <source>
        <dbReference type="ARBA" id="ARBA00023011"/>
    </source>
</evidence>
<keyword evidence="9 16" id="KW-1133">Transmembrane helix</keyword>
<feature type="binding site" evidence="16">
    <location>
        <begin position="70"/>
        <end position="75"/>
    </location>
    <ligand>
        <name>FMN</name>
        <dbReference type="ChEBI" id="CHEBI:58210"/>
    </ligand>
</feature>
<dbReference type="Gene3D" id="3.40.50.80">
    <property type="entry name" value="Nucleotide-binding domain of ferredoxin-NADP reductase (FNR) module"/>
    <property type="match status" value="1"/>
</dbReference>
<evidence type="ECO:0000256" key="14">
    <source>
        <dbReference type="ARBA" id="ARBA00023166"/>
    </source>
</evidence>
<dbReference type="InterPro" id="IPR008254">
    <property type="entry name" value="Flavodoxin/NO_synth"/>
</dbReference>
<dbReference type="SUPFAM" id="SSF52218">
    <property type="entry name" value="Flavoproteins"/>
    <property type="match status" value="1"/>
</dbReference>
<dbReference type="InterPro" id="IPR039261">
    <property type="entry name" value="FNR_nucleotide-bd"/>
</dbReference>
<evidence type="ECO:0000256" key="12">
    <source>
        <dbReference type="ARBA" id="ARBA00023098"/>
    </source>
</evidence>
<evidence type="ECO:0000256" key="9">
    <source>
        <dbReference type="ARBA" id="ARBA00022989"/>
    </source>
</evidence>
<keyword evidence="6 16" id="KW-0274">FAD</keyword>
<keyword evidence="5 16" id="KW-0256">Endoplasmic reticulum</keyword>
<dbReference type="InterPro" id="IPR001709">
    <property type="entry name" value="Flavoprot_Pyr_Nucl_cyt_Rdtase"/>
</dbReference>
<evidence type="ECO:0000256" key="15">
    <source>
        <dbReference type="ARBA" id="ARBA00023221"/>
    </source>
</evidence>
<evidence type="ECO:0000259" key="19">
    <source>
        <dbReference type="PROSITE" id="PS51384"/>
    </source>
</evidence>
<dbReference type="GO" id="GO:0050660">
    <property type="term" value="F:flavin adenine dinucleotide binding"/>
    <property type="evidence" value="ECO:0007669"/>
    <property type="project" value="UniProtKB-UniRule"/>
</dbReference>
<dbReference type="Gene3D" id="3.40.50.360">
    <property type="match status" value="1"/>
</dbReference>
<feature type="binding site" evidence="16">
    <location>
        <position position="690"/>
    </location>
    <ligand>
        <name>FAD</name>
        <dbReference type="ChEBI" id="CHEBI:57692"/>
    </ligand>
</feature>
<comment type="similarity">
    <text evidence="16">In the N-terminal section; belongs to the flavodoxin family.</text>
</comment>
<evidence type="ECO:0000256" key="10">
    <source>
        <dbReference type="ARBA" id="ARBA00023002"/>
    </source>
</evidence>
<keyword evidence="12 16" id="KW-0443">Lipid metabolism</keyword>
<comment type="function">
    <text evidence="16">This enzyme is required for electron transfer from NADP to cytochrome P450 in microsomes. It can also provide electron transfer to heme oxygenase and cytochrome B5. Involved in ergosterol biosynthesis.</text>
</comment>
<dbReference type="PROSITE" id="PS51384">
    <property type="entry name" value="FAD_FR"/>
    <property type="match status" value="1"/>
</dbReference>
<dbReference type="EMBL" id="MRCU01000003">
    <property type="protein sequence ID" value="RKK21919.1"/>
    <property type="molecule type" value="Genomic_DNA"/>
</dbReference>
<comment type="caution">
    <text evidence="20">The sequence shown here is derived from an EMBL/GenBank/DDBJ whole genome shotgun (WGS) entry which is preliminary data.</text>
</comment>
<dbReference type="SUPFAM" id="SSF52343">
    <property type="entry name" value="Ferredoxin reductase-like, C-terminal NADP-linked domain"/>
    <property type="match status" value="1"/>
</dbReference>
<dbReference type="InterPro" id="IPR001433">
    <property type="entry name" value="OxRdtase_FAD/NAD-bd"/>
</dbReference>
<dbReference type="InterPro" id="IPR017927">
    <property type="entry name" value="FAD-bd_FR_type"/>
</dbReference>
<keyword evidence="1 16" id="KW-0444">Lipid biosynthesis</keyword>
<feature type="binding site" evidence="16">
    <location>
        <begin position="464"/>
        <end position="466"/>
    </location>
    <ligand>
        <name>FAD</name>
        <dbReference type="ChEBI" id="CHEBI:57692"/>
    </ligand>
</feature>
<accession>A0A3L6NRY6</accession>
<evidence type="ECO:0000259" key="18">
    <source>
        <dbReference type="PROSITE" id="PS50902"/>
    </source>
</evidence>
<keyword evidence="3 16" id="KW-0288">FMN</keyword>
<dbReference type="GO" id="GO:0005886">
    <property type="term" value="C:plasma membrane"/>
    <property type="evidence" value="ECO:0007669"/>
    <property type="project" value="UniProtKB-SubCell"/>
</dbReference>
<feature type="binding site" evidence="16">
    <location>
        <position position="652"/>
    </location>
    <ligand>
        <name>NADP(+)</name>
        <dbReference type="ChEBI" id="CHEBI:58349"/>
    </ligand>
</feature>
<comment type="similarity">
    <text evidence="16">Belongs to the NADPH--cytochrome P450 reductase family.</text>
</comment>
<evidence type="ECO:0000256" key="7">
    <source>
        <dbReference type="ARBA" id="ARBA00022857"/>
    </source>
</evidence>
<comment type="caution">
    <text evidence="16">Lacks conserved residue(s) required for the propagation of feature annotation.</text>
</comment>
<feature type="binding site" evidence="16">
    <location>
        <begin position="610"/>
        <end position="611"/>
    </location>
    <ligand>
        <name>NADP(+)</name>
        <dbReference type="ChEBI" id="CHEBI:58349"/>
    </ligand>
</feature>
<dbReference type="FunFam" id="3.40.50.80:FF:000001">
    <property type="entry name" value="NADPH--cytochrome P450 reductase 1"/>
    <property type="match status" value="1"/>
</dbReference>
<keyword evidence="16" id="KW-1000">Mitochondrion outer membrane</keyword>
<dbReference type="FunFam" id="3.40.50.360:FF:000024">
    <property type="entry name" value="NADPH--cytochrome P450 reductase"/>
    <property type="match status" value="1"/>
</dbReference>
<evidence type="ECO:0000256" key="16">
    <source>
        <dbReference type="HAMAP-Rule" id="MF_03212"/>
    </source>
</evidence>
<keyword evidence="11 16" id="KW-0756">Sterol biosynthesis</keyword>
<dbReference type="InterPro" id="IPR003097">
    <property type="entry name" value="CysJ-like_FAD-binding"/>
</dbReference>
<feature type="domain" description="FAD-binding FR-type" evidence="19">
    <location>
        <begin position="272"/>
        <end position="534"/>
    </location>
</feature>
<dbReference type="SUPFAM" id="SSF63380">
    <property type="entry name" value="Riboflavin synthase domain-like"/>
    <property type="match status" value="1"/>
</dbReference>
<keyword evidence="2 16" id="KW-0285">Flavoprotein</keyword>
<sequence>MASLNIVDAFILAALLLAAYLYSAKRRSKNGHNGPVATKPVDSLSKSIKARDFLKVMQENDKNCIVFYGSQTGTAEGFANKLAQEGTQRFGLSTLVADLADYDYDNLAELPSNKVAIFAMASHGEGEPTDNAFEFHEFITNMATQASEDDAQQLTGVKYVMFGLGNSTYEQFNAVARNVDKALTKLGAQRLGPLGEGNDATGTMEEDFLAWKEIMWASLAESMSLSERESIYMPTLSISEDTTLSATDDQVFLGELSGGLAKSRQSSPYSPKNPFIAPILESRELFTSPDRNCIHMEIGLEGSNLSYQTGDHIAVWPLNCGREVNRFLSVFGLHGKRDTVIRIKGYGVTTEVPVPEITTYDAICRYYLEISAPVSRQFMSSLTEFITDDALRTKLVTLSKDKDGFNEEVSAHKYTIAQAIEKFTNQPLESVPFSFLLELLPKFRPRYYSISSSSLVQDKAVSITAVVESSSSTYDPAQKFYGIATNYLLALKQKQNNEVNPSSQHLQYQLGGPRGKYEGFRVPVHIRHSDFRLPQTSERPIIMVGPGTGVAPFRGFIQERARLAKLDKKVGMNLLFYGCRNSQEDFLYKKEWETVKAQLGDSFQLVTAFSREGKGRIYVQDRLLEHASLVRKLLDQGACFYVCGNAARMAVDVRRVLSQILADSQISPAKHGEKALKMLRQSGRYQEDVW</sequence>
<feature type="domain" description="Flavodoxin-like" evidence="18">
    <location>
        <begin position="64"/>
        <end position="216"/>
    </location>
</feature>
<organism evidence="20 21">
    <name type="scientific">Fusarium oxysporum f. sp. cepae</name>
    <dbReference type="NCBI Taxonomy" id="396571"/>
    <lineage>
        <taxon>Eukaryota</taxon>
        <taxon>Fungi</taxon>
        <taxon>Dikarya</taxon>
        <taxon>Ascomycota</taxon>
        <taxon>Pezizomycotina</taxon>
        <taxon>Sordariomycetes</taxon>
        <taxon>Hypocreomycetidae</taxon>
        <taxon>Hypocreales</taxon>
        <taxon>Nectriaceae</taxon>
        <taxon>Fusarium</taxon>
        <taxon>Fusarium oxysporum species complex</taxon>
    </lineage>
</organism>
<dbReference type="EC" id="1.6.2.4" evidence="16 17"/>
<evidence type="ECO:0000256" key="13">
    <source>
        <dbReference type="ARBA" id="ARBA00023136"/>
    </source>
</evidence>
<evidence type="ECO:0000313" key="20">
    <source>
        <dbReference type="EMBL" id="RKK21919.1"/>
    </source>
</evidence>
<dbReference type="AlphaFoldDB" id="A0A3L6NRY6"/>
<evidence type="ECO:0000256" key="8">
    <source>
        <dbReference type="ARBA" id="ARBA00022955"/>
    </source>
</evidence>
<keyword evidence="8 16" id="KW-0752">Steroid biosynthesis</keyword>
<dbReference type="Pfam" id="PF00258">
    <property type="entry name" value="Flavodoxin_1"/>
    <property type="match status" value="1"/>
</dbReference>
<dbReference type="InterPro" id="IPR023208">
    <property type="entry name" value="P450R"/>
</dbReference>
<dbReference type="Gene3D" id="1.20.990.10">
    <property type="entry name" value="NADPH-cytochrome p450 Reductase, Chain A, domain 3"/>
    <property type="match status" value="1"/>
</dbReference>
<evidence type="ECO:0000256" key="2">
    <source>
        <dbReference type="ARBA" id="ARBA00022630"/>
    </source>
</evidence>
<reference evidence="20 21" key="1">
    <citation type="journal article" date="2018" name="Sci. Rep.">
        <title>Characterisation of pathogen-specific regions and novel effector candidates in Fusarium oxysporum f. sp. cepae.</title>
        <authorList>
            <person name="Armitage A.D."/>
            <person name="Taylor A."/>
            <person name="Sobczyk M.K."/>
            <person name="Baxter L."/>
            <person name="Greenfield B.P."/>
            <person name="Bates H.J."/>
            <person name="Wilson F."/>
            <person name="Jackson A.C."/>
            <person name="Ott S."/>
            <person name="Harrison R.J."/>
            <person name="Clarkson J.P."/>
        </authorList>
    </citation>
    <scope>NUCLEOTIDE SEQUENCE [LARGE SCALE GENOMIC DNA]</scope>
    <source>
        <strain evidence="20 21">FoC_Fus2</strain>
    </source>
</reference>
<keyword evidence="16" id="KW-0496">Mitochondrion</keyword>
<dbReference type="HAMAP" id="MF_03212">
    <property type="entry name" value="NCPR"/>
    <property type="match status" value="1"/>
</dbReference>
<dbReference type="PRINTS" id="PR00369">
    <property type="entry name" value="FLAVODOXIN"/>
</dbReference>
<dbReference type="GO" id="GO:0010181">
    <property type="term" value="F:FMN binding"/>
    <property type="evidence" value="ECO:0007669"/>
    <property type="project" value="UniProtKB-UniRule"/>
</dbReference>
<dbReference type="PIRSF" id="PIRSF000208">
    <property type="entry name" value="P450R"/>
    <property type="match status" value="1"/>
</dbReference>
<evidence type="ECO:0000256" key="3">
    <source>
        <dbReference type="ARBA" id="ARBA00022643"/>
    </source>
</evidence>
<comment type="catalytic activity">
    <reaction evidence="16 17">
        <text>2 oxidized [cytochrome P450] + NADPH = 2 reduced [cytochrome P450] + NADP(+) + H(+)</text>
        <dbReference type="Rhea" id="RHEA:24040"/>
        <dbReference type="Rhea" id="RHEA-COMP:14627"/>
        <dbReference type="Rhea" id="RHEA-COMP:14628"/>
        <dbReference type="ChEBI" id="CHEBI:15378"/>
        <dbReference type="ChEBI" id="CHEBI:55376"/>
        <dbReference type="ChEBI" id="CHEBI:57783"/>
        <dbReference type="ChEBI" id="CHEBI:58349"/>
        <dbReference type="ChEBI" id="CHEBI:60344"/>
        <dbReference type="EC" id="1.6.2.4"/>
    </reaction>
</comment>
<evidence type="ECO:0000256" key="1">
    <source>
        <dbReference type="ARBA" id="ARBA00022516"/>
    </source>
</evidence>
<feature type="binding site" evidence="16">
    <location>
        <position position="199"/>
    </location>
    <ligand>
        <name>FMN</name>
        <dbReference type="ChEBI" id="CHEBI:58210"/>
    </ligand>
</feature>
<dbReference type="GO" id="GO:0005829">
    <property type="term" value="C:cytosol"/>
    <property type="evidence" value="ECO:0007669"/>
    <property type="project" value="TreeGrafter"/>
</dbReference>
<keyword evidence="15 16" id="KW-0753">Steroid metabolism</keyword>
<feature type="binding site" evidence="16">
    <location>
        <begin position="446"/>
        <end position="449"/>
    </location>
    <ligand>
        <name>FAD</name>
        <dbReference type="ChEBI" id="CHEBI:57692"/>
    </ligand>
</feature>
<evidence type="ECO:0000256" key="17">
    <source>
        <dbReference type="PIRNR" id="PIRNR000208"/>
    </source>
</evidence>